<dbReference type="SUPFAM" id="SSF110087">
    <property type="entry name" value="DR1885-like metal-binding protein"/>
    <property type="match status" value="1"/>
</dbReference>
<accession>A0A841EI15</accession>
<evidence type="ECO:0000313" key="4">
    <source>
        <dbReference type="Proteomes" id="UP000578077"/>
    </source>
</evidence>
<dbReference type="PANTHER" id="PTHR36302:SF1">
    <property type="entry name" value="COPPER CHAPERONE PCU(A)C"/>
    <property type="match status" value="1"/>
</dbReference>
<feature type="region of interest" description="Disordered" evidence="1">
    <location>
        <begin position="86"/>
        <end position="112"/>
    </location>
</feature>
<dbReference type="AlphaFoldDB" id="A0A841EI15"/>
<reference evidence="3 4" key="1">
    <citation type="submission" date="2020-08" db="EMBL/GenBank/DDBJ databases">
        <title>Sequencing the genomes of 1000 actinobacteria strains.</title>
        <authorList>
            <person name="Klenk H.-P."/>
        </authorList>
    </citation>
    <scope>NUCLEOTIDE SEQUENCE [LARGE SCALE GENOMIC DNA]</scope>
    <source>
        <strain evidence="3 4">DSM 44593</strain>
    </source>
</reference>
<dbReference type="Gene3D" id="2.60.40.1890">
    <property type="entry name" value="PCu(A)C copper chaperone"/>
    <property type="match status" value="1"/>
</dbReference>
<dbReference type="InterPro" id="IPR058248">
    <property type="entry name" value="Lxx211020-like"/>
</dbReference>
<keyword evidence="4" id="KW-1185">Reference proteome</keyword>
<dbReference type="Proteomes" id="UP000578077">
    <property type="component" value="Unassembled WGS sequence"/>
</dbReference>
<evidence type="ECO:0000256" key="2">
    <source>
        <dbReference type="SAM" id="SignalP"/>
    </source>
</evidence>
<dbReference type="EMBL" id="JACHLY010000002">
    <property type="protein sequence ID" value="MBB6001019.1"/>
    <property type="molecule type" value="Genomic_DNA"/>
</dbReference>
<dbReference type="Pfam" id="PF04314">
    <property type="entry name" value="PCuAC"/>
    <property type="match status" value="1"/>
</dbReference>
<dbReference type="InterPro" id="IPR007410">
    <property type="entry name" value="LpqE-like"/>
</dbReference>
<dbReference type="PANTHER" id="PTHR36302">
    <property type="entry name" value="BLR7088 PROTEIN"/>
    <property type="match status" value="1"/>
</dbReference>
<dbReference type="RefSeq" id="WP_184639999.1">
    <property type="nucleotide sequence ID" value="NZ_BAABKT010000018.1"/>
</dbReference>
<sequence>MSASAAGRRLTAFAAAALAAGALAGCGSGAGSGAAAAPDATAESAGPDKGGASSGPISVTGAWVPEPARADVAAAYMALGNDGEQDDALVSASSSAAPETEIHTTETADSGAQVMTGAEEVPVPAGGTTHLESGGYHLMLMDLAETPAVGDTVELTLEFDGGTEVEVQAPVLERGRTG</sequence>
<feature type="region of interest" description="Disordered" evidence="1">
    <location>
        <begin position="30"/>
        <end position="62"/>
    </location>
</feature>
<organism evidence="3 4">
    <name type="scientific">Streptomonospora salina</name>
    <dbReference type="NCBI Taxonomy" id="104205"/>
    <lineage>
        <taxon>Bacteria</taxon>
        <taxon>Bacillati</taxon>
        <taxon>Actinomycetota</taxon>
        <taxon>Actinomycetes</taxon>
        <taxon>Streptosporangiales</taxon>
        <taxon>Nocardiopsidaceae</taxon>
        <taxon>Streptomonospora</taxon>
    </lineage>
</organism>
<dbReference type="InterPro" id="IPR036182">
    <property type="entry name" value="PCuAC_sf"/>
</dbReference>
<name>A0A841EI15_9ACTN</name>
<feature type="compositionally biased region" description="Low complexity" evidence="1">
    <location>
        <begin position="33"/>
        <end position="45"/>
    </location>
</feature>
<protein>
    <submittedName>
        <fullName evidence="3">Copper(I)-binding protein</fullName>
    </submittedName>
</protein>
<comment type="caution">
    <text evidence="3">The sequence shown here is derived from an EMBL/GenBank/DDBJ whole genome shotgun (WGS) entry which is preliminary data.</text>
</comment>
<evidence type="ECO:0000256" key="1">
    <source>
        <dbReference type="SAM" id="MobiDB-lite"/>
    </source>
</evidence>
<keyword evidence="2" id="KW-0732">Signal</keyword>
<gene>
    <name evidence="3" type="ORF">HNR25_004848</name>
</gene>
<proteinExistence type="predicted"/>
<evidence type="ECO:0000313" key="3">
    <source>
        <dbReference type="EMBL" id="MBB6001019.1"/>
    </source>
</evidence>
<feature type="chain" id="PRO_5038600584" evidence="2">
    <location>
        <begin position="25"/>
        <end position="178"/>
    </location>
</feature>
<feature type="signal peptide" evidence="2">
    <location>
        <begin position="1"/>
        <end position="24"/>
    </location>
</feature>